<gene>
    <name evidence="9" type="ORF">K5L39_20570</name>
</gene>
<sequence>MTDPSVPELLAAAVAALGGSERDGQVRMAEAVAQAFDTDEHLAVQAGTGTGKSLAYLVPAIARAVADDHPVVVSTATIALQRQLVERDLPRLADALEPVLPRRPTFALLKGRRNYLCLNKIHSGTAEESDEKPQEELFEPMAASALGRDVQRLTAWAEDTDTGDRDVLKPGVPERSWSQVSVSARECVGATRCQFGTDCFAERARAVAGQADVVVTNHALLAIDAISDTAVLPEHQLLVVDEAHELVDRVTSVATAELTAAALGVAVRRVGRLVSPELVQRLDAASLTFGSAIHDGTPGRMDHLDDEMATYLTALRDAAGAVRSAIDTAPSDPKAAAARKESVAALTEIADTAARILTSFEPSIPERTDVVWLSHEDNRGSVRPVLRVAPLSVAALLHDRLFGRATTVLTSATLTIGGSFDAMAGAWGLTLGAGPEASPWRGLDVGSPFEHAKAGILYVAAHLPPPGRDGTGTAEQLDEITGLITAAGGRTLGLFSSMRAARAAAEEMRKRLDSPVLCQGDDTTGALVEQFAADAETSLFGTLSLWQGVDVPGPSLSLVLIDRIPFPRPDDPLLTARQRAISARGGNGFMEVAANHAALLLAQGTGRLLRSVDDRGVVAILDSRMATARYAGYLRASLPPYWATTDSDKVLLALQRLREG</sequence>
<dbReference type="Pfam" id="PF13307">
    <property type="entry name" value="Helicase_C_2"/>
    <property type="match status" value="1"/>
</dbReference>
<evidence type="ECO:0000256" key="5">
    <source>
        <dbReference type="ARBA" id="ARBA00038058"/>
    </source>
</evidence>
<reference evidence="9 10" key="1">
    <citation type="submission" date="2023-12" db="EMBL/GenBank/DDBJ databases">
        <title>Description of new species of Mycobacterium terrae complex isolated from sewage at the Sao Paulo Zoological Park Foundation in Brazil.</title>
        <authorList>
            <person name="Romagnoli C.L."/>
            <person name="Conceicao E.C."/>
            <person name="Machado E."/>
            <person name="Barreto L.B.P.F."/>
            <person name="Sharma A."/>
            <person name="Silva N.M."/>
            <person name="Marques L.E."/>
            <person name="Juliana M.A."/>
            <person name="Lourenco M.C.S."/>
            <person name="Digiampietri L.A."/>
            <person name="Suffys P.N."/>
            <person name="Viana-Niero C."/>
        </authorList>
    </citation>
    <scope>NUCLEOTIDE SEQUENCE [LARGE SCALE GENOMIC DNA]</scope>
    <source>
        <strain evidence="9 10">MYC017</strain>
    </source>
</reference>
<dbReference type="Pfam" id="PF00270">
    <property type="entry name" value="DEAD"/>
    <property type="match status" value="1"/>
</dbReference>
<name>A0ABU5Z2E2_9MYCO</name>
<protein>
    <recommendedName>
        <fullName evidence="6">DNA 5'-3' helicase</fullName>
        <ecNumber evidence="6">5.6.2.3</ecNumber>
    </recommendedName>
</protein>
<evidence type="ECO:0000256" key="2">
    <source>
        <dbReference type="ARBA" id="ARBA00022741"/>
    </source>
</evidence>
<comment type="similarity">
    <text evidence="5">Belongs to the helicase family. DinG subfamily.</text>
</comment>
<dbReference type="InterPro" id="IPR011545">
    <property type="entry name" value="DEAD/DEAH_box_helicase_dom"/>
</dbReference>
<dbReference type="InterPro" id="IPR027417">
    <property type="entry name" value="P-loop_NTPase"/>
</dbReference>
<comment type="caution">
    <text evidence="9">The sequence shown here is derived from an EMBL/GenBank/DDBJ whole genome shotgun (WGS) entry which is preliminary data.</text>
</comment>
<evidence type="ECO:0000259" key="8">
    <source>
        <dbReference type="PROSITE" id="PS51193"/>
    </source>
</evidence>
<dbReference type="InterPro" id="IPR045028">
    <property type="entry name" value="DinG/Rad3-like"/>
</dbReference>
<comment type="catalytic activity">
    <reaction evidence="7">
        <text>ATP + H2O = ADP + phosphate + H(+)</text>
        <dbReference type="Rhea" id="RHEA:13065"/>
        <dbReference type="ChEBI" id="CHEBI:15377"/>
        <dbReference type="ChEBI" id="CHEBI:15378"/>
        <dbReference type="ChEBI" id="CHEBI:30616"/>
        <dbReference type="ChEBI" id="CHEBI:43474"/>
        <dbReference type="ChEBI" id="CHEBI:456216"/>
        <dbReference type="EC" id="5.6.2.3"/>
    </reaction>
</comment>
<dbReference type="InterPro" id="IPR014013">
    <property type="entry name" value="Helic_SF1/SF2_ATP-bd_DinG/Rad3"/>
</dbReference>
<keyword evidence="10" id="KW-1185">Reference proteome</keyword>
<dbReference type="InterPro" id="IPR014001">
    <property type="entry name" value="Helicase_ATP-bd"/>
</dbReference>
<evidence type="ECO:0000256" key="7">
    <source>
        <dbReference type="ARBA" id="ARBA00048954"/>
    </source>
</evidence>
<accession>A0ABU5Z2E2</accession>
<dbReference type="Gene3D" id="3.40.50.300">
    <property type="entry name" value="P-loop containing nucleotide triphosphate hydrolases"/>
    <property type="match status" value="2"/>
</dbReference>
<evidence type="ECO:0000313" key="9">
    <source>
        <dbReference type="EMBL" id="MEB3071575.1"/>
    </source>
</evidence>
<dbReference type="InterPro" id="IPR006555">
    <property type="entry name" value="ATP-dep_Helicase_C"/>
</dbReference>
<keyword evidence="2" id="KW-0547">Nucleotide-binding</keyword>
<dbReference type="EC" id="5.6.2.3" evidence="6"/>
<keyword evidence="4" id="KW-0067">ATP-binding</keyword>
<evidence type="ECO:0000256" key="6">
    <source>
        <dbReference type="ARBA" id="ARBA00044969"/>
    </source>
</evidence>
<evidence type="ECO:0000313" key="10">
    <source>
        <dbReference type="Proteomes" id="UP001299283"/>
    </source>
</evidence>
<comment type="cofactor">
    <cofactor evidence="1">
        <name>[4Fe-4S] cluster</name>
        <dbReference type="ChEBI" id="CHEBI:49883"/>
    </cofactor>
</comment>
<dbReference type="GO" id="GO:0016787">
    <property type="term" value="F:hydrolase activity"/>
    <property type="evidence" value="ECO:0007669"/>
    <property type="project" value="UniProtKB-KW"/>
</dbReference>
<dbReference type="PROSITE" id="PS51193">
    <property type="entry name" value="HELICASE_ATP_BIND_2"/>
    <property type="match status" value="1"/>
</dbReference>
<dbReference type="SMART" id="SM00491">
    <property type="entry name" value="HELICc2"/>
    <property type="match status" value="1"/>
</dbReference>
<proteinExistence type="inferred from homology"/>
<organism evidence="9 10">
    <name type="scientific">[Mycobacterium] vasticus</name>
    <dbReference type="NCBI Taxonomy" id="2875777"/>
    <lineage>
        <taxon>Bacteria</taxon>
        <taxon>Bacillati</taxon>
        <taxon>Actinomycetota</taxon>
        <taxon>Actinomycetes</taxon>
        <taxon>Mycobacteriales</taxon>
        <taxon>Mycobacteriaceae</taxon>
        <taxon>Mycolicibacter</taxon>
    </lineage>
</organism>
<keyword evidence="3 9" id="KW-0378">Hydrolase</keyword>
<evidence type="ECO:0000256" key="3">
    <source>
        <dbReference type="ARBA" id="ARBA00022801"/>
    </source>
</evidence>
<dbReference type="GO" id="GO:0003678">
    <property type="term" value="F:DNA helicase activity"/>
    <property type="evidence" value="ECO:0007669"/>
    <property type="project" value="UniProtKB-EC"/>
</dbReference>
<dbReference type="EMBL" id="JAYJJQ010000029">
    <property type="protein sequence ID" value="MEB3071575.1"/>
    <property type="molecule type" value="Genomic_DNA"/>
</dbReference>
<evidence type="ECO:0000256" key="4">
    <source>
        <dbReference type="ARBA" id="ARBA00022840"/>
    </source>
</evidence>
<dbReference type="Proteomes" id="UP001299283">
    <property type="component" value="Unassembled WGS sequence"/>
</dbReference>
<dbReference type="SUPFAM" id="SSF52540">
    <property type="entry name" value="P-loop containing nucleoside triphosphate hydrolases"/>
    <property type="match status" value="2"/>
</dbReference>
<evidence type="ECO:0000256" key="1">
    <source>
        <dbReference type="ARBA" id="ARBA00001966"/>
    </source>
</evidence>
<feature type="domain" description="Helicase ATP-binding" evidence="8">
    <location>
        <begin position="11"/>
        <end position="285"/>
    </location>
</feature>
<dbReference type="SMART" id="SM00487">
    <property type="entry name" value="DEXDc"/>
    <property type="match status" value="1"/>
</dbReference>
<keyword evidence="9" id="KW-0347">Helicase</keyword>
<dbReference type="PANTHER" id="PTHR11472">
    <property type="entry name" value="DNA REPAIR DEAD HELICASE RAD3/XP-D SUBFAMILY MEMBER"/>
    <property type="match status" value="1"/>
</dbReference>
<dbReference type="PANTHER" id="PTHR11472:SF34">
    <property type="entry name" value="REGULATOR OF TELOMERE ELONGATION HELICASE 1"/>
    <property type="match status" value="1"/>
</dbReference>
<dbReference type="RefSeq" id="WP_225399077.1">
    <property type="nucleotide sequence ID" value="NZ_JAYJJQ010000029.1"/>
</dbReference>